<dbReference type="EMBL" id="JANJYJ010000006">
    <property type="protein sequence ID" value="KAK3206393.1"/>
    <property type="molecule type" value="Genomic_DNA"/>
</dbReference>
<name>A0AAE0AAD3_9ROSI</name>
<keyword evidence="2" id="KW-1185">Reference proteome</keyword>
<proteinExistence type="predicted"/>
<dbReference type="AlphaFoldDB" id="A0AAE0AAD3"/>
<dbReference type="Proteomes" id="UP001281410">
    <property type="component" value="Unassembled WGS sequence"/>
</dbReference>
<gene>
    <name evidence="1" type="ORF">Dsin_020439</name>
</gene>
<protein>
    <submittedName>
        <fullName evidence="1">Uncharacterized protein</fullName>
    </submittedName>
</protein>
<evidence type="ECO:0000313" key="2">
    <source>
        <dbReference type="Proteomes" id="UP001281410"/>
    </source>
</evidence>
<evidence type="ECO:0000313" key="1">
    <source>
        <dbReference type="EMBL" id="KAK3206393.1"/>
    </source>
</evidence>
<comment type="caution">
    <text evidence="1">The sequence shown here is derived from an EMBL/GenBank/DDBJ whole genome shotgun (WGS) entry which is preliminary data.</text>
</comment>
<accession>A0AAE0AAD3</accession>
<reference evidence="1" key="1">
    <citation type="journal article" date="2023" name="Plant J.">
        <title>Genome sequences and population genomics provide insights into the demographic history, inbreeding, and mutation load of two 'living fossil' tree species of Dipteronia.</title>
        <authorList>
            <person name="Feng Y."/>
            <person name="Comes H.P."/>
            <person name="Chen J."/>
            <person name="Zhu S."/>
            <person name="Lu R."/>
            <person name="Zhang X."/>
            <person name="Li P."/>
            <person name="Qiu J."/>
            <person name="Olsen K.M."/>
            <person name="Qiu Y."/>
        </authorList>
    </citation>
    <scope>NUCLEOTIDE SEQUENCE</scope>
    <source>
        <strain evidence="1">NBL</strain>
    </source>
</reference>
<organism evidence="1 2">
    <name type="scientific">Dipteronia sinensis</name>
    <dbReference type="NCBI Taxonomy" id="43782"/>
    <lineage>
        <taxon>Eukaryota</taxon>
        <taxon>Viridiplantae</taxon>
        <taxon>Streptophyta</taxon>
        <taxon>Embryophyta</taxon>
        <taxon>Tracheophyta</taxon>
        <taxon>Spermatophyta</taxon>
        <taxon>Magnoliopsida</taxon>
        <taxon>eudicotyledons</taxon>
        <taxon>Gunneridae</taxon>
        <taxon>Pentapetalae</taxon>
        <taxon>rosids</taxon>
        <taxon>malvids</taxon>
        <taxon>Sapindales</taxon>
        <taxon>Sapindaceae</taxon>
        <taxon>Hippocastanoideae</taxon>
        <taxon>Acereae</taxon>
        <taxon>Dipteronia</taxon>
    </lineage>
</organism>
<sequence length="111" mass="12261">MTEKKKEAEIEIAAFKLRGAKAILSFPLEAGKCEARTDEGACGRKRVRGGENEEVEKKRKVKVVNTRDVLLMPSSFTGFWDCSDVNGIYNAPPLSPLSPHPVLGYPQLMVL</sequence>